<keyword evidence="2" id="KW-1185">Reference proteome</keyword>
<dbReference type="AlphaFoldDB" id="A0ABD2LR15"/>
<organism evidence="1 2">
    <name type="scientific">Heterodera trifolii</name>
    <dbReference type="NCBI Taxonomy" id="157864"/>
    <lineage>
        <taxon>Eukaryota</taxon>
        <taxon>Metazoa</taxon>
        <taxon>Ecdysozoa</taxon>
        <taxon>Nematoda</taxon>
        <taxon>Chromadorea</taxon>
        <taxon>Rhabditida</taxon>
        <taxon>Tylenchina</taxon>
        <taxon>Tylenchomorpha</taxon>
        <taxon>Tylenchoidea</taxon>
        <taxon>Heteroderidae</taxon>
        <taxon>Heteroderinae</taxon>
        <taxon>Heterodera</taxon>
    </lineage>
</organism>
<sequence>MMKNLQIIIDIGYCNLPYTNGTNPLPCLCQKNINYCLLRPERLKRIWEIRGRAIPEEGSPFRSDFLAQLKDLGYENMTDEVAITTKTLEK</sequence>
<gene>
    <name evidence="1" type="ORF">niasHT_010239</name>
</gene>
<evidence type="ECO:0000313" key="1">
    <source>
        <dbReference type="EMBL" id="KAL3117681.1"/>
    </source>
</evidence>
<reference evidence="1 2" key="1">
    <citation type="submission" date="2024-10" db="EMBL/GenBank/DDBJ databases">
        <authorList>
            <person name="Kim D."/>
        </authorList>
    </citation>
    <scope>NUCLEOTIDE SEQUENCE [LARGE SCALE GENOMIC DNA]</scope>
    <source>
        <strain evidence="1">BH-2024</strain>
    </source>
</reference>
<proteinExistence type="predicted"/>
<dbReference type="EMBL" id="JBICBT010000311">
    <property type="protein sequence ID" value="KAL3117681.1"/>
    <property type="molecule type" value="Genomic_DNA"/>
</dbReference>
<evidence type="ECO:0000313" key="2">
    <source>
        <dbReference type="Proteomes" id="UP001620626"/>
    </source>
</evidence>
<name>A0ABD2LR15_9BILA</name>
<accession>A0ABD2LR15</accession>
<dbReference type="Proteomes" id="UP001620626">
    <property type="component" value="Unassembled WGS sequence"/>
</dbReference>
<comment type="caution">
    <text evidence="1">The sequence shown here is derived from an EMBL/GenBank/DDBJ whole genome shotgun (WGS) entry which is preliminary data.</text>
</comment>
<protein>
    <submittedName>
        <fullName evidence="1">Uncharacterized protein</fullName>
    </submittedName>
</protein>